<feature type="domain" description="DUF4440" evidence="1">
    <location>
        <begin position="40"/>
        <end position="148"/>
    </location>
</feature>
<comment type="caution">
    <text evidence="2">The sequence shown here is derived from an EMBL/GenBank/DDBJ whole genome shotgun (WGS) entry which is preliminary data.</text>
</comment>
<dbReference type="Gene3D" id="3.10.450.50">
    <property type="match status" value="1"/>
</dbReference>
<protein>
    <submittedName>
        <fullName evidence="2">Nuclear transport factor 2 family protein</fullName>
    </submittedName>
</protein>
<dbReference type="Pfam" id="PF14534">
    <property type="entry name" value="DUF4440"/>
    <property type="match status" value="1"/>
</dbReference>
<evidence type="ECO:0000259" key="1">
    <source>
        <dbReference type="Pfam" id="PF14534"/>
    </source>
</evidence>
<dbReference type="AlphaFoldDB" id="A0A4Q9YY31"/>
<dbReference type="SUPFAM" id="SSF54427">
    <property type="entry name" value="NTF2-like"/>
    <property type="match status" value="1"/>
</dbReference>
<reference evidence="2 3" key="1">
    <citation type="submission" date="2019-02" db="EMBL/GenBank/DDBJ databases">
        <title>Flavobacterium sp. RD-2-33 isolated from forest soil.</title>
        <authorList>
            <person name="Chaudhary D.K."/>
        </authorList>
    </citation>
    <scope>NUCLEOTIDE SEQUENCE [LARGE SCALE GENOMIC DNA]</scope>
    <source>
        <strain evidence="2 3">RD-2-33</strain>
    </source>
</reference>
<evidence type="ECO:0000313" key="2">
    <source>
        <dbReference type="EMBL" id="TBX68750.1"/>
    </source>
</evidence>
<name>A0A4Q9YY31_9FLAO</name>
<proteinExistence type="predicted"/>
<dbReference type="InterPro" id="IPR027843">
    <property type="entry name" value="DUF4440"/>
</dbReference>
<gene>
    <name evidence="2" type="ORF">EZL74_08125</name>
</gene>
<keyword evidence="3" id="KW-1185">Reference proteome</keyword>
<sequence>MKTKILKGIILTSIMVILIACNAKKEEKVTVDKDQIKAELQAMETAYADAFNAGKPDDIVYYADDATSFSQNMPPLMGKEAIYTSIKNDISGFTKGHKVSFTVKEVFPSNDGEQVVEIGSYKVVDSTVAVVRSGNYISLFVKKDGKYLCIRDMGASDMPKEEEKETKKQ</sequence>
<dbReference type="InterPro" id="IPR032710">
    <property type="entry name" value="NTF2-like_dom_sf"/>
</dbReference>
<accession>A0A4Q9YY31</accession>
<dbReference type="Proteomes" id="UP000293300">
    <property type="component" value="Unassembled WGS sequence"/>
</dbReference>
<evidence type="ECO:0000313" key="3">
    <source>
        <dbReference type="Proteomes" id="UP000293300"/>
    </source>
</evidence>
<organism evidence="2 3">
    <name type="scientific">Flavobacterium silvisoli</name>
    <dbReference type="NCBI Taxonomy" id="2529433"/>
    <lineage>
        <taxon>Bacteria</taxon>
        <taxon>Pseudomonadati</taxon>
        <taxon>Bacteroidota</taxon>
        <taxon>Flavobacteriia</taxon>
        <taxon>Flavobacteriales</taxon>
        <taxon>Flavobacteriaceae</taxon>
        <taxon>Flavobacterium</taxon>
    </lineage>
</organism>
<dbReference type="EMBL" id="SJPE01000008">
    <property type="protein sequence ID" value="TBX68750.1"/>
    <property type="molecule type" value="Genomic_DNA"/>
</dbReference>
<dbReference type="OrthoDB" id="1440073at2"/>
<dbReference type="PROSITE" id="PS51257">
    <property type="entry name" value="PROKAR_LIPOPROTEIN"/>
    <property type="match status" value="1"/>
</dbReference>
<dbReference type="RefSeq" id="WP_131476108.1">
    <property type="nucleotide sequence ID" value="NZ_SJPE01000008.1"/>
</dbReference>